<accession>A0A7U3ZS87</accession>
<evidence type="ECO:0000313" key="1">
    <source>
        <dbReference type="EMBL" id="AEM68576.1"/>
    </source>
</evidence>
<evidence type="ECO:0000313" key="2">
    <source>
        <dbReference type="Proteomes" id="UP000008907"/>
    </source>
</evidence>
<dbReference type="KEGG" id="mpf:MPUT_0180"/>
<dbReference type="Proteomes" id="UP000008907">
    <property type="component" value="Chromosome"/>
</dbReference>
<proteinExistence type="predicted"/>
<gene>
    <name evidence="1" type="ordered locus">MPUT_0180</name>
</gene>
<protein>
    <submittedName>
        <fullName evidence="1">Uncharacterized protein</fullName>
    </submittedName>
</protein>
<sequence>MNVLFFKKRRRNLSGDNNLKMLFKQQKEYKISEFNLKSSFIL</sequence>
<organism evidence="1 2">
    <name type="scientific">Mycoplasma putrefaciens (strain ATCC 15718 / NCTC 10155 / C30 KS-1 / KS-1)</name>
    <dbReference type="NCBI Taxonomy" id="743965"/>
    <lineage>
        <taxon>Bacteria</taxon>
        <taxon>Bacillati</taxon>
        <taxon>Mycoplasmatota</taxon>
        <taxon>Mollicutes</taxon>
        <taxon>Mycoplasmataceae</taxon>
        <taxon>Mycoplasma</taxon>
    </lineage>
</organism>
<dbReference type="AlphaFoldDB" id="A0A7U3ZS87"/>
<name>A0A7U3ZS87_MYCPK</name>
<reference evidence="1 2" key="1">
    <citation type="journal article" date="2011" name="J. Bacteriol.">
        <title>Genome Sequence of Mycoplasma putrefaciens Type Strain KS1.</title>
        <authorList>
            <person name="Calcutt M.J."/>
            <person name="Foecking M.F."/>
        </authorList>
    </citation>
    <scope>NUCLEOTIDE SEQUENCE [LARGE SCALE GENOMIC DNA]</scope>
    <source>
        <strain evidence="2">ATCC 15718 / NCTC 10155 / C30 KS-1 / KS-1</strain>
    </source>
</reference>
<dbReference type="EMBL" id="CP003021">
    <property type="protein sequence ID" value="AEM68576.1"/>
    <property type="molecule type" value="Genomic_DNA"/>
</dbReference>